<dbReference type="PROSITE" id="PS51318">
    <property type="entry name" value="TAT"/>
    <property type="match status" value="1"/>
</dbReference>
<dbReference type="InterPro" id="IPR032466">
    <property type="entry name" value="Metal_Hydrolase"/>
</dbReference>
<sequence length="408" mass="42847">MALKRRTLLLGVSAGLALALPATAGTSTAEADAIHERVLVLDSHADVLLPSTPARYQAPGGGSRVSLEKLSAGGVDAIVLAVATGSGPRDAEGIATARRDADAKLAAIKRLIAENPGKLGLALSADDVERLKREGRIAILIGFQNARILGNDVSAIDAFYAVGARIFALNHAGHNDFSDSSRPSANEPESEHGGLSALGREAVARLNDLGALIDVSQLSTPALLQTLTLTRAPVAATHSNARALVENTRNLSDPELDAIKANGGVVQVVPFAAYVHRPSPETVKRQREIRVRFGLPEVSSSANAGYNTLPPETQDAFLAALRQVTPQATLSEYVDHIDYIVKCIGIDHVGIGTDFNHGSGIVGFDSAAEAPNVTRELVRRGYTEAQIAAIWGGNFLRVLRAAEAAAKR</sequence>
<dbReference type="CDD" id="cd01301">
    <property type="entry name" value="rDP_like"/>
    <property type="match status" value="1"/>
</dbReference>
<feature type="chain" id="PRO_5045772075" evidence="1">
    <location>
        <begin position="25"/>
        <end position="408"/>
    </location>
</feature>
<evidence type="ECO:0000256" key="1">
    <source>
        <dbReference type="SAM" id="SignalP"/>
    </source>
</evidence>
<dbReference type="Proteomes" id="UP001597124">
    <property type="component" value="Unassembled WGS sequence"/>
</dbReference>
<comment type="caution">
    <text evidence="2">The sequence shown here is derived from an EMBL/GenBank/DDBJ whole genome shotgun (WGS) entry which is preliminary data.</text>
</comment>
<dbReference type="EMBL" id="JBHTIK010000005">
    <property type="protein sequence ID" value="MFD0848685.1"/>
    <property type="molecule type" value="Genomic_DNA"/>
</dbReference>
<evidence type="ECO:0000313" key="3">
    <source>
        <dbReference type="Proteomes" id="UP001597124"/>
    </source>
</evidence>
<accession>A0ABW3C462</accession>
<dbReference type="RefSeq" id="WP_381489866.1">
    <property type="nucleotide sequence ID" value="NZ_JBHTIK010000005.1"/>
</dbReference>
<reference evidence="3" key="1">
    <citation type="journal article" date="2019" name="Int. J. Syst. Evol. Microbiol.">
        <title>The Global Catalogue of Microorganisms (GCM) 10K type strain sequencing project: providing services to taxonomists for standard genome sequencing and annotation.</title>
        <authorList>
            <consortium name="The Broad Institute Genomics Platform"/>
            <consortium name="The Broad Institute Genome Sequencing Center for Infectious Disease"/>
            <person name="Wu L."/>
            <person name="Ma J."/>
        </authorList>
    </citation>
    <scope>NUCLEOTIDE SEQUENCE [LARGE SCALE GENOMIC DNA]</scope>
    <source>
        <strain evidence="3">CCUG 52537</strain>
    </source>
</reference>
<dbReference type="Pfam" id="PF01244">
    <property type="entry name" value="Peptidase_M19"/>
    <property type="match status" value="1"/>
</dbReference>
<dbReference type="SUPFAM" id="SSF51556">
    <property type="entry name" value="Metallo-dependent hydrolases"/>
    <property type="match status" value="1"/>
</dbReference>
<evidence type="ECO:0000313" key="2">
    <source>
        <dbReference type="EMBL" id="MFD0848685.1"/>
    </source>
</evidence>
<keyword evidence="3" id="KW-1185">Reference proteome</keyword>
<gene>
    <name evidence="2" type="ORF">ACFQ00_10165</name>
</gene>
<dbReference type="Gene3D" id="3.20.20.140">
    <property type="entry name" value="Metal-dependent hydrolases"/>
    <property type="match status" value="1"/>
</dbReference>
<keyword evidence="1" id="KW-0732">Signal</keyword>
<protein>
    <submittedName>
        <fullName evidence="2">Dipeptidase</fullName>
    </submittedName>
</protein>
<dbReference type="PANTHER" id="PTHR10443:SF12">
    <property type="entry name" value="DIPEPTIDASE"/>
    <property type="match status" value="1"/>
</dbReference>
<feature type="signal peptide" evidence="1">
    <location>
        <begin position="1"/>
        <end position="24"/>
    </location>
</feature>
<name>A0ABW3C462_SPHXN</name>
<dbReference type="InterPro" id="IPR008257">
    <property type="entry name" value="Pept_M19"/>
</dbReference>
<dbReference type="InterPro" id="IPR006311">
    <property type="entry name" value="TAT_signal"/>
</dbReference>
<proteinExistence type="predicted"/>
<dbReference type="PANTHER" id="PTHR10443">
    <property type="entry name" value="MICROSOMAL DIPEPTIDASE"/>
    <property type="match status" value="1"/>
</dbReference>
<dbReference type="Gene3D" id="1.10.287.650">
    <property type="entry name" value="L27 domain"/>
    <property type="match status" value="1"/>
</dbReference>
<dbReference type="PROSITE" id="PS51365">
    <property type="entry name" value="RENAL_DIPEPTIDASE_2"/>
    <property type="match status" value="1"/>
</dbReference>
<organism evidence="2 3">
    <name type="scientific">Sphingosinicella xenopeptidilytica</name>
    <dbReference type="NCBI Taxonomy" id="364098"/>
    <lineage>
        <taxon>Bacteria</taxon>
        <taxon>Pseudomonadati</taxon>
        <taxon>Pseudomonadota</taxon>
        <taxon>Alphaproteobacteria</taxon>
        <taxon>Sphingomonadales</taxon>
        <taxon>Sphingosinicellaceae</taxon>
        <taxon>Sphingosinicella</taxon>
    </lineage>
</organism>